<feature type="domain" description="Rieske" evidence="5">
    <location>
        <begin position="3"/>
        <end position="114"/>
    </location>
</feature>
<dbReference type="RefSeq" id="WP_123682804.1">
    <property type="nucleotide sequence ID" value="NZ_RKHY01000001.1"/>
</dbReference>
<evidence type="ECO:0000313" key="7">
    <source>
        <dbReference type="Proteomes" id="UP000274843"/>
    </source>
</evidence>
<evidence type="ECO:0000256" key="4">
    <source>
        <dbReference type="ARBA" id="ARBA00023014"/>
    </source>
</evidence>
<comment type="caution">
    <text evidence="6">The sequence shown here is derived from an EMBL/GenBank/DDBJ whole genome shotgun (WGS) entry which is preliminary data.</text>
</comment>
<dbReference type="PROSITE" id="PS51296">
    <property type="entry name" value="RIESKE"/>
    <property type="match status" value="1"/>
</dbReference>
<keyword evidence="1" id="KW-0001">2Fe-2S</keyword>
<evidence type="ECO:0000256" key="2">
    <source>
        <dbReference type="ARBA" id="ARBA00022723"/>
    </source>
</evidence>
<dbReference type="PANTHER" id="PTHR21496">
    <property type="entry name" value="FERREDOXIN-RELATED"/>
    <property type="match status" value="1"/>
</dbReference>
<dbReference type="GO" id="GO:0046872">
    <property type="term" value="F:metal ion binding"/>
    <property type="evidence" value="ECO:0007669"/>
    <property type="project" value="UniProtKB-KW"/>
</dbReference>
<dbReference type="SUPFAM" id="SSF50022">
    <property type="entry name" value="ISP domain"/>
    <property type="match status" value="1"/>
</dbReference>
<dbReference type="GO" id="GO:0016705">
    <property type="term" value="F:oxidoreductase activity, acting on paired donors, with incorporation or reduction of molecular oxygen"/>
    <property type="evidence" value="ECO:0007669"/>
    <property type="project" value="UniProtKB-ARBA"/>
</dbReference>
<dbReference type="InterPro" id="IPR036922">
    <property type="entry name" value="Rieske_2Fe-2S_sf"/>
</dbReference>
<keyword evidence="2" id="KW-0479">Metal-binding</keyword>
<gene>
    <name evidence="6" type="ORF">EDD35_0705</name>
</gene>
<keyword evidence="3" id="KW-0408">Iron</keyword>
<dbReference type="EMBL" id="RKHY01000001">
    <property type="protein sequence ID" value="ROS38429.1"/>
    <property type="molecule type" value="Genomic_DNA"/>
</dbReference>
<keyword evidence="7" id="KW-1185">Reference proteome</keyword>
<evidence type="ECO:0000313" key="6">
    <source>
        <dbReference type="EMBL" id="ROS38429.1"/>
    </source>
</evidence>
<proteinExistence type="predicted"/>
<dbReference type="InterPro" id="IPR017941">
    <property type="entry name" value="Rieske_2Fe-2S"/>
</dbReference>
<dbReference type="AlphaFoldDB" id="A0A3N2GQC4"/>
<evidence type="ECO:0000256" key="1">
    <source>
        <dbReference type="ARBA" id="ARBA00022714"/>
    </source>
</evidence>
<organism evidence="6 7">
    <name type="scientific">Amycolatopsis thermoflava</name>
    <dbReference type="NCBI Taxonomy" id="84480"/>
    <lineage>
        <taxon>Bacteria</taxon>
        <taxon>Bacillati</taxon>
        <taxon>Actinomycetota</taxon>
        <taxon>Actinomycetes</taxon>
        <taxon>Pseudonocardiales</taxon>
        <taxon>Pseudonocardiaceae</taxon>
        <taxon>Amycolatopsis</taxon>
        <taxon>Amycolatopsis methanolica group</taxon>
    </lineage>
</organism>
<dbReference type="GeneID" id="301842178"/>
<protein>
    <submittedName>
        <fullName evidence="6">Nitrite reductase/ring-hydroxylating ferredoxin subunit</fullName>
    </submittedName>
</protein>
<dbReference type="Gene3D" id="2.102.10.10">
    <property type="entry name" value="Rieske [2Fe-2S] iron-sulphur domain"/>
    <property type="match status" value="1"/>
</dbReference>
<dbReference type="Proteomes" id="UP000274843">
    <property type="component" value="Unassembled WGS sequence"/>
</dbReference>
<keyword evidence="4" id="KW-0411">Iron-sulfur</keyword>
<sequence>MATHVVGTVDELPPGSVRVVPVGRYGIVVYNVDGQFHALNNYCPHMGAPICLGRITGVATGDAPGQKGWTRDGEVVECPWHGWKFLITDGKSLTKPVQRIRTYAVEVRDGQVILEVAGNSEKGGAA</sequence>
<name>A0A3N2GQC4_9PSEU</name>
<evidence type="ECO:0000256" key="3">
    <source>
        <dbReference type="ARBA" id="ARBA00023004"/>
    </source>
</evidence>
<reference evidence="6 7" key="1">
    <citation type="submission" date="2018-11" db="EMBL/GenBank/DDBJ databases">
        <title>Sequencing the genomes of 1000 actinobacteria strains.</title>
        <authorList>
            <person name="Klenk H.-P."/>
        </authorList>
    </citation>
    <scope>NUCLEOTIDE SEQUENCE [LARGE SCALE GENOMIC DNA]</scope>
    <source>
        <strain evidence="6 7">DSM 44348</strain>
    </source>
</reference>
<dbReference type="PANTHER" id="PTHR21496:SF23">
    <property type="entry name" value="3-PHENYLPROPIONATE_CINNAMIC ACID DIOXYGENASE FERREDOXIN SUBUNIT"/>
    <property type="match status" value="1"/>
</dbReference>
<dbReference type="GO" id="GO:0051537">
    <property type="term" value="F:2 iron, 2 sulfur cluster binding"/>
    <property type="evidence" value="ECO:0007669"/>
    <property type="project" value="UniProtKB-KW"/>
</dbReference>
<accession>A0A3N2GQC4</accession>
<dbReference type="GO" id="GO:0004497">
    <property type="term" value="F:monooxygenase activity"/>
    <property type="evidence" value="ECO:0007669"/>
    <property type="project" value="UniProtKB-ARBA"/>
</dbReference>
<dbReference type="Pfam" id="PF00355">
    <property type="entry name" value="Rieske"/>
    <property type="match status" value="1"/>
</dbReference>
<evidence type="ECO:0000259" key="5">
    <source>
        <dbReference type="PROSITE" id="PS51296"/>
    </source>
</evidence>